<dbReference type="PANTHER" id="PTHR38600">
    <property type="entry name" value="TRANSCRIPTIONAL REGULATORY PROTEIN"/>
    <property type="match status" value="1"/>
</dbReference>
<gene>
    <name evidence="2" type="ORF">TBCH5v1_1469</name>
</gene>
<dbReference type="OMA" id="ARENRVM"/>
<dbReference type="CDD" id="cd00090">
    <property type="entry name" value="HTH_ARSR"/>
    <property type="match status" value="1"/>
</dbReference>
<organism evidence="2 3">
    <name type="scientific">Thermococcus barophilus</name>
    <dbReference type="NCBI Taxonomy" id="55802"/>
    <lineage>
        <taxon>Archaea</taxon>
        <taxon>Methanobacteriati</taxon>
        <taxon>Methanobacteriota</taxon>
        <taxon>Thermococci</taxon>
        <taxon>Thermococcales</taxon>
        <taxon>Thermococcaceae</taxon>
        <taxon>Thermococcus</taxon>
    </lineage>
</organism>
<proteinExistence type="predicted"/>
<dbReference type="GO" id="GO:0003700">
    <property type="term" value="F:DNA-binding transcription factor activity"/>
    <property type="evidence" value="ECO:0007669"/>
    <property type="project" value="InterPro"/>
</dbReference>
<evidence type="ECO:0000313" key="2">
    <source>
        <dbReference type="EMBL" id="ALM75386.1"/>
    </source>
</evidence>
<dbReference type="InterPro" id="IPR036390">
    <property type="entry name" value="WH_DNA-bd_sf"/>
</dbReference>
<dbReference type="SUPFAM" id="SSF46785">
    <property type="entry name" value="Winged helix' DNA-binding domain"/>
    <property type="match status" value="1"/>
</dbReference>
<dbReference type="PANTHER" id="PTHR38600:SF1">
    <property type="entry name" value="TRANSCRIPTIONAL REGULATORY PROTEIN"/>
    <property type="match status" value="1"/>
</dbReference>
<evidence type="ECO:0000259" key="1">
    <source>
        <dbReference type="SMART" id="SM00418"/>
    </source>
</evidence>
<evidence type="ECO:0000313" key="3">
    <source>
        <dbReference type="Proteomes" id="UP000066042"/>
    </source>
</evidence>
<accession>A0A0S1XC68</accession>
<dbReference type="GeneID" id="26136714"/>
<dbReference type="InterPro" id="IPR036388">
    <property type="entry name" value="WH-like_DNA-bd_sf"/>
</dbReference>
<dbReference type="Gene3D" id="1.10.10.10">
    <property type="entry name" value="Winged helix-like DNA-binding domain superfamily/Winged helix DNA-binding domain"/>
    <property type="match status" value="1"/>
</dbReference>
<name>A0A0S1XC68_THEBA</name>
<dbReference type="SMART" id="SM00418">
    <property type="entry name" value="HTH_ARSR"/>
    <property type="match status" value="1"/>
</dbReference>
<dbReference type="InterPro" id="IPR011991">
    <property type="entry name" value="ArsR-like_HTH"/>
</dbReference>
<dbReference type="AlphaFoldDB" id="A0A0S1XC68"/>
<dbReference type="EMBL" id="CP013050">
    <property type="protein sequence ID" value="ALM75386.1"/>
    <property type="molecule type" value="Genomic_DNA"/>
</dbReference>
<protein>
    <submittedName>
        <fullName evidence="2">Transcriptional regulator</fullName>
    </submittedName>
</protein>
<reference evidence="2 3" key="1">
    <citation type="journal article" date="2016" name="Genome Announc.">
        <title>Complete genome sequence of the hyperthermophilic and piezophilic archaeon Thermococcus barophilus Ch5, capable of growth at the expense of hydrogenogenesis from carbon monoxide and formate.</title>
        <authorList>
            <person name="Oger P."/>
            <person name="Sokolova T.G."/>
            <person name="Kozhevnikova D.A."/>
            <person name="Taranov E.A."/>
            <person name="Vannier P."/>
            <person name="Lee H.S."/>
            <person name="Kwon K.K."/>
            <person name="Kang S.G."/>
            <person name="Lee J.H."/>
            <person name="Bonch-Osmolovskaya E.A."/>
            <person name="Lebedinsky A.V."/>
        </authorList>
    </citation>
    <scope>NUCLEOTIDE SEQUENCE [LARGE SCALE GENOMIC DNA]</scope>
    <source>
        <strain evidence="3">Ch5</strain>
    </source>
</reference>
<dbReference type="RefSeq" id="WP_013467512.1">
    <property type="nucleotide sequence ID" value="NZ_CP013050.1"/>
</dbReference>
<dbReference type="PATRIC" id="fig|55802.8.peg.1447"/>
<dbReference type="Proteomes" id="UP000066042">
    <property type="component" value="Chromosome"/>
</dbReference>
<dbReference type="Pfam" id="PF01022">
    <property type="entry name" value="HTH_5"/>
    <property type="match status" value="1"/>
</dbReference>
<sequence>MNAEKLAKMLDGLGHPLRLKIVALLARENRVMYLNEIANSLGISRALAKVHLKKLEKAGIVKSKIILDEEKGKALRFYELVPFEIHISPEILKEVVE</sequence>
<dbReference type="InterPro" id="IPR001845">
    <property type="entry name" value="HTH_ArsR_DNA-bd_dom"/>
</dbReference>
<dbReference type="STRING" id="55802.TBCH5v1_1469"/>
<feature type="domain" description="HTH arsR-type" evidence="1">
    <location>
        <begin position="8"/>
        <end position="94"/>
    </location>
</feature>